<dbReference type="Gene3D" id="3.10.20.90">
    <property type="entry name" value="Phosphatidylinositol 3-kinase Catalytic Subunit, Chain A, domain 1"/>
    <property type="match status" value="1"/>
</dbReference>
<feature type="compositionally biased region" description="Low complexity" evidence="2">
    <location>
        <begin position="653"/>
        <end position="665"/>
    </location>
</feature>
<feature type="compositionally biased region" description="Polar residues" evidence="2">
    <location>
        <begin position="466"/>
        <end position="477"/>
    </location>
</feature>
<feature type="compositionally biased region" description="Basic and acidic residues" evidence="2">
    <location>
        <begin position="591"/>
        <end position="608"/>
    </location>
</feature>
<dbReference type="InterPro" id="IPR029071">
    <property type="entry name" value="Ubiquitin-like_domsf"/>
</dbReference>
<dbReference type="Pfam" id="PF21712">
    <property type="entry name" value="RASSF8-10_RA"/>
    <property type="match status" value="1"/>
</dbReference>
<feature type="compositionally biased region" description="Polar residues" evidence="2">
    <location>
        <begin position="515"/>
        <end position="528"/>
    </location>
</feature>
<feature type="compositionally biased region" description="Basic and acidic residues" evidence="2">
    <location>
        <begin position="619"/>
        <end position="629"/>
    </location>
</feature>
<feature type="compositionally biased region" description="Basic and acidic residues" evidence="2">
    <location>
        <begin position="874"/>
        <end position="901"/>
    </location>
</feature>
<evidence type="ECO:0000313" key="4">
    <source>
        <dbReference type="EMBL" id="CAL1540466.1"/>
    </source>
</evidence>
<protein>
    <recommendedName>
        <fullName evidence="3">Ras-associating domain-containing protein</fullName>
    </recommendedName>
</protein>
<feature type="compositionally biased region" description="Polar residues" evidence="2">
    <location>
        <begin position="304"/>
        <end position="344"/>
    </location>
</feature>
<dbReference type="GO" id="GO:0007165">
    <property type="term" value="P:signal transduction"/>
    <property type="evidence" value="ECO:0007669"/>
    <property type="project" value="InterPro"/>
</dbReference>
<comment type="caution">
    <text evidence="4">The sequence shown here is derived from an EMBL/GenBank/DDBJ whole genome shotgun (WGS) entry which is preliminary data.</text>
</comment>
<organism evidence="4 5">
    <name type="scientific">Lymnaea stagnalis</name>
    <name type="common">Great pond snail</name>
    <name type="synonym">Helix stagnalis</name>
    <dbReference type="NCBI Taxonomy" id="6523"/>
    <lineage>
        <taxon>Eukaryota</taxon>
        <taxon>Metazoa</taxon>
        <taxon>Spiralia</taxon>
        <taxon>Lophotrochozoa</taxon>
        <taxon>Mollusca</taxon>
        <taxon>Gastropoda</taxon>
        <taxon>Heterobranchia</taxon>
        <taxon>Euthyneura</taxon>
        <taxon>Panpulmonata</taxon>
        <taxon>Hygrophila</taxon>
        <taxon>Lymnaeoidea</taxon>
        <taxon>Lymnaeidae</taxon>
        <taxon>Lymnaea</taxon>
    </lineage>
</organism>
<proteinExistence type="predicted"/>
<accession>A0AAV2I1N8</accession>
<dbReference type="SMART" id="SM00314">
    <property type="entry name" value="RA"/>
    <property type="match status" value="1"/>
</dbReference>
<dbReference type="SUPFAM" id="SSF54236">
    <property type="entry name" value="Ubiquitin-like"/>
    <property type="match status" value="1"/>
</dbReference>
<dbReference type="InterPro" id="IPR033593">
    <property type="entry name" value="N-RASSF"/>
</dbReference>
<feature type="compositionally biased region" description="Polar residues" evidence="2">
    <location>
        <begin position="189"/>
        <end position="202"/>
    </location>
</feature>
<feature type="compositionally biased region" description="Basic and acidic residues" evidence="2">
    <location>
        <begin position="98"/>
        <end position="109"/>
    </location>
</feature>
<evidence type="ECO:0000256" key="2">
    <source>
        <dbReference type="SAM" id="MobiDB-lite"/>
    </source>
</evidence>
<feature type="domain" description="Ras-associating" evidence="3">
    <location>
        <begin position="1"/>
        <end position="82"/>
    </location>
</feature>
<feature type="compositionally biased region" description="Basic and acidic residues" evidence="2">
    <location>
        <begin position="486"/>
        <end position="498"/>
    </location>
</feature>
<reference evidence="4 5" key="1">
    <citation type="submission" date="2024-04" db="EMBL/GenBank/DDBJ databases">
        <authorList>
            <consortium name="Genoscope - CEA"/>
            <person name="William W."/>
        </authorList>
    </citation>
    <scope>NUCLEOTIDE SEQUENCE [LARGE SCALE GENOMIC DNA]</scope>
</reference>
<dbReference type="Proteomes" id="UP001497497">
    <property type="component" value="Unassembled WGS sequence"/>
</dbReference>
<feature type="compositionally biased region" description="Low complexity" evidence="2">
    <location>
        <begin position="292"/>
        <end position="303"/>
    </location>
</feature>
<keyword evidence="1" id="KW-0175">Coiled coil</keyword>
<name>A0AAV2I1N8_LYMST</name>
<dbReference type="InterPro" id="IPR000159">
    <property type="entry name" value="RA_dom"/>
</dbReference>
<feature type="compositionally biased region" description="Polar residues" evidence="2">
    <location>
        <begin position="1015"/>
        <end position="1029"/>
    </location>
</feature>
<dbReference type="InterPro" id="IPR048945">
    <property type="entry name" value="RASSF8/10_RA"/>
</dbReference>
<feature type="region of interest" description="Disordered" evidence="2">
    <location>
        <begin position="91"/>
        <end position="134"/>
    </location>
</feature>
<feature type="compositionally biased region" description="Polar residues" evidence="2">
    <location>
        <begin position="962"/>
        <end position="994"/>
    </location>
</feature>
<feature type="region of interest" description="Disordered" evidence="2">
    <location>
        <begin position="957"/>
        <end position="1042"/>
    </location>
</feature>
<dbReference type="PROSITE" id="PS50200">
    <property type="entry name" value="RA"/>
    <property type="match status" value="1"/>
</dbReference>
<sequence>MELKVWVDGIQRVVCGANYNTTCQDVVLALAHAMGRTGRFTLVEKWRESERPLTPAECPLQSLHKWGEYAPEVKFYLIQAQKCNQIQQTHHKTQMLDGGKKDSFGDKLSPRLSKYPGNPTGYESLKRSSTFSGAHGTNYTPSTLASSMSAAVSSYYAHNQESYEPPSSSSMPAAGKVRRTTLRSIPNGDVQNIPSNSSSQRTLRYPPGPSQTPLSPQADPNRGDARELHPANLPASSFKYPGRDFGASHQYKTSQLPSTVQHLNTAPHPVPTQHAHAPLKQKSPSASVSHALQPSSQPSLMSSFQYSKSEANYPQQNSDNNLPQKLNSQTSHSHQPFSKNNTAHNNDRPLPQPRHPQAPQGGMEYENLNNNHKQHYPQPPQPRQRSKERLPAKLSEVSRQTHSSDTYDQHRSDTLDQQRSDPLDQLKSESHDSFYSMDGSISTHVIERHNFKKRHENKSTRDGSDNVISNRVTQGLTSRVDGYRYPIDDSEHPHKSATLERSVPQQRKSLPPASRSLSVSGPEQNQPLDNPALNSAVGHMRRSGEIGKLSFVESALMKHSKPATDGSKSGAKSSFASAVAHLRQHSAEGNLKPKTDPHVRQHSSDSSHTDTSFQPGQEYFKKDKPDHGEPFNNAQHHKHPHHNISPHDTATLSSHSQISSSRHGSAFTEISIKQGSSSSPSFAPVPYNLDQANFSHSGNIVRNMTPSGAESHSREASLEIEEYDLDQRFPDVYHHEGGLKPVTVEYSLESGSVMPAKSEAEYLQLVRLVKMQQEKLEMQEAQINDSSTEISALEKQGSVDEGTLEVIVAEMSQLEKQESDWNLELDNLERVEWVNVLDGERKMEAKIKTQMSKLKEEINQIEIKLKELRAEEERLTREGQVEQDKVAAKKSKAEEADKETSTRMGKLNNKLAILGKTIKENEAKLKDLESLISKTEEMLYNQKKQVEAMEEEVKFEEVVQETQDQPLSEDSTSPDNQITASQHSNRAASLSASDSGEAILKILEGRLSPHPYPDSLSSDPMTSAGQKFKSQLAAKNPNGVWV</sequence>
<evidence type="ECO:0000256" key="1">
    <source>
        <dbReference type="SAM" id="Coils"/>
    </source>
</evidence>
<keyword evidence="5" id="KW-1185">Reference proteome</keyword>
<evidence type="ECO:0000259" key="3">
    <source>
        <dbReference type="PROSITE" id="PS50200"/>
    </source>
</evidence>
<dbReference type="PANTHER" id="PTHR15286">
    <property type="entry name" value="RAS-ASSOCIATING DOMAIN CONTAINING PROTEIN"/>
    <property type="match status" value="1"/>
</dbReference>
<evidence type="ECO:0000313" key="5">
    <source>
        <dbReference type="Proteomes" id="UP001497497"/>
    </source>
</evidence>
<feature type="region of interest" description="Disordered" evidence="2">
    <location>
        <begin position="580"/>
        <end position="666"/>
    </location>
</feature>
<feature type="region of interest" description="Disordered" evidence="2">
    <location>
        <begin position="874"/>
        <end position="903"/>
    </location>
</feature>
<dbReference type="PANTHER" id="PTHR15286:SF6">
    <property type="entry name" value="GH01133P"/>
    <property type="match status" value="1"/>
</dbReference>
<dbReference type="EMBL" id="CAXITT010000383">
    <property type="protein sequence ID" value="CAL1540466.1"/>
    <property type="molecule type" value="Genomic_DNA"/>
</dbReference>
<feature type="compositionally biased region" description="Basic residues" evidence="2">
    <location>
        <begin position="635"/>
        <end position="644"/>
    </location>
</feature>
<feature type="region of interest" description="Disordered" evidence="2">
    <location>
        <begin position="182"/>
        <end position="249"/>
    </location>
</feature>
<feature type="coiled-coil region" evidence="1">
    <location>
        <begin position="911"/>
        <end position="952"/>
    </location>
</feature>
<feature type="compositionally biased region" description="Basic and acidic residues" evidence="2">
    <location>
        <begin position="405"/>
        <end position="432"/>
    </location>
</feature>
<gene>
    <name evidence="4" type="ORF">GSLYS_00014115001</name>
</gene>
<feature type="region of interest" description="Disordered" evidence="2">
    <location>
        <begin position="261"/>
        <end position="535"/>
    </location>
</feature>
<dbReference type="AlphaFoldDB" id="A0AAV2I1N8"/>